<proteinExistence type="predicted"/>
<gene>
    <name evidence="1" type="ORF">CTM89_14770</name>
</gene>
<name>A0A2T3M7J2_PHOLE</name>
<comment type="caution">
    <text evidence="1">The sequence shown here is derived from an EMBL/GenBank/DDBJ whole genome shotgun (WGS) entry which is preliminary data.</text>
</comment>
<evidence type="ECO:0000313" key="1">
    <source>
        <dbReference type="EMBL" id="PSV88237.1"/>
    </source>
</evidence>
<evidence type="ECO:0000313" key="2">
    <source>
        <dbReference type="Proteomes" id="UP000240410"/>
    </source>
</evidence>
<sequence>MQLHHLYQQQRALRIVPLLDFASQLQHHNIALCYLCPQKEQDAPSTLTETLGELLLSVACPESWQDMPLTQRRYHAQQAIALSSLLRDDIFTLRDNILCPVKE</sequence>
<protein>
    <submittedName>
        <fullName evidence="1">Uncharacterized protein</fullName>
    </submittedName>
</protein>
<accession>A0A2T3M7J2</accession>
<dbReference type="AlphaFoldDB" id="A0A2T3M7J2"/>
<organism evidence="1 2">
    <name type="scientific">Photobacterium leiognathi</name>
    <dbReference type="NCBI Taxonomy" id="553611"/>
    <lineage>
        <taxon>Bacteria</taxon>
        <taxon>Pseudomonadati</taxon>
        <taxon>Pseudomonadota</taxon>
        <taxon>Gammaproteobacteria</taxon>
        <taxon>Vibrionales</taxon>
        <taxon>Vibrionaceae</taxon>
        <taxon>Photobacterium</taxon>
    </lineage>
</organism>
<dbReference type="EMBL" id="PYOJ01000019">
    <property type="protein sequence ID" value="PSV88237.1"/>
    <property type="molecule type" value="Genomic_DNA"/>
</dbReference>
<dbReference type="Proteomes" id="UP000240410">
    <property type="component" value="Unassembled WGS sequence"/>
</dbReference>
<reference evidence="1 2" key="1">
    <citation type="submission" date="2018-03" db="EMBL/GenBank/DDBJ databases">
        <title>Whole genome sequencing of Histamine producing bacteria.</title>
        <authorList>
            <person name="Butler K."/>
        </authorList>
    </citation>
    <scope>NUCLEOTIDE SEQUENCE [LARGE SCALE GENOMIC DNA]</scope>
    <source>
        <strain evidence="1 2">ATCC 33979</strain>
    </source>
</reference>